<comment type="caution">
    <text evidence="1">The sequence shown here is derived from an EMBL/GenBank/DDBJ whole genome shotgun (WGS) entry which is preliminary data.</text>
</comment>
<sequence>MLTSPDLSTLAAIAATSLILWAGYRLTKTKRRRPPGPAPRVLVGNLYDFPTGGYEWLAYEKMARQTGSDVVYLNALGMSVLVLNSFEAARGLLDKKGVLYSSRPRLVMVNELMGWGWNLVLMAYGKAYTVYRRVVQQHFQPSVVQELYHPVMSREVAALLRRSLTQPDGLLKHIKLMTGAIIMMVTYGHQVTSEDDEYVALAEAVREAEEEQPGATLVDILPILKHVPAWFPGAHYKRKALLARKLSERMRYAPFEMVKRRLASGAAVQPSMVSRILQRDPAGEEMDLEQLAVDCGGVVYSAGADTTAVALMNFALAMMLYPDVQTRAQKELDDIVGRDRLPTFEDRPRLPYVSRVVKESLRWRAVSCLGVPHCTLDDDVYRGAHIPKGTTVLANIAAMQHDPSVYADPYAFDPDRFLPSAAKPSGEPDPARAAFGFGRRICPGRFFAEDSVWLAVASLLHAFVLADPTGLRDVSRVHWKSGLVNSPLPFPLAVAPRFAGVHELVGAVNAP</sequence>
<protein>
    <submittedName>
        <fullName evidence="1">Cytochrome P450</fullName>
    </submittedName>
</protein>
<organism evidence="1 2">
    <name type="scientific">Vararia minispora EC-137</name>
    <dbReference type="NCBI Taxonomy" id="1314806"/>
    <lineage>
        <taxon>Eukaryota</taxon>
        <taxon>Fungi</taxon>
        <taxon>Dikarya</taxon>
        <taxon>Basidiomycota</taxon>
        <taxon>Agaricomycotina</taxon>
        <taxon>Agaricomycetes</taxon>
        <taxon>Russulales</taxon>
        <taxon>Lachnocladiaceae</taxon>
        <taxon>Vararia</taxon>
    </lineage>
</organism>
<gene>
    <name evidence="1" type="ORF">K488DRAFT_84574</name>
</gene>
<evidence type="ECO:0000313" key="2">
    <source>
        <dbReference type="Proteomes" id="UP000814128"/>
    </source>
</evidence>
<proteinExistence type="predicted"/>
<keyword evidence="2" id="KW-1185">Reference proteome</keyword>
<accession>A0ACB8QQ57</accession>
<reference evidence="1" key="2">
    <citation type="journal article" date="2022" name="New Phytol.">
        <title>Evolutionary transition to the ectomycorrhizal habit in the genomes of a hyperdiverse lineage of mushroom-forming fungi.</title>
        <authorList>
            <person name="Looney B."/>
            <person name="Miyauchi S."/>
            <person name="Morin E."/>
            <person name="Drula E."/>
            <person name="Courty P.E."/>
            <person name="Kohler A."/>
            <person name="Kuo A."/>
            <person name="LaButti K."/>
            <person name="Pangilinan J."/>
            <person name="Lipzen A."/>
            <person name="Riley R."/>
            <person name="Andreopoulos W."/>
            <person name="He G."/>
            <person name="Johnson J."/>
            <person name="Nolan M."/>
            <person name="Tritt A."/>
            <person name="Barry K.W."/>
            <person name="Grigoriev I.V."/>
            <person name="Nagy L.G."/>
            <person name="Hibbett D."/>
            <person name="Henrissat B."/>
            <person name="Matheny P.B."/>
            <person name="Labbe J."/>
            <person name="Martin F.M."/>
        </authorList>
    </citation>
    <scope>NUCLEOTIDE SEQUENCE</scope>
    <source>
        <strain evidence="1">EC-137</strain>
    </source>
</reference>
<evidence type="ECO:0000313" key="1">
    <source>
        <dbReference type="EMBL" id="KAI0033835.1"/>
    </source>
</evidence>
<reference evidence="1" key="1">
    <citation type="submission" date="2021-02" db="EMBL/GenBank/DDBJ databases">
        <authorList>
            <consortium name="DOE Joint Genome Institute"/>
            <person name="Ahrendt S."/>
            <person name="Looney B.P."/>
            <person name="Miyauchi S."/>
            <person name="Morin E."/>
            <person name="Drula E."/>
            <person name="Courty P.E."/>
            <person name="Chicoki N."/>
            <person name="Fauchery L."/>
            <person name="Kohler A."/>
            <person name="Kuo A."/>
            <person name="Labutti K."/>
            <person name="Pangilinan J."/>
            <person name="Lipzen A."/>
            <person name="Riley R."/>
            <person name="Andreopoulos W."/>
            <person name="He G."/>
            <person name="Johnson J."/>
            <person name="Barry K.W."/>
            <person name="Grigoriev I.V."/>
            <person name="Nagy L."/>
            <person name="Hibbett D."/>
            <person name="Henrissat B."/>
            <person name="Matheny P.B."/>
            <person name="Labbe J."/>
            <person name="Martin F."/>
        </authorList>
    </citation>
    <scope>NUCLEOTIDE SEQUENCE</scope>
    <source>
        <strain evidence="1">EC-137</strain>
    </source>
</reference>
<dbReference type="EMBL" id="MU273511">
    <property type="protein sequence ID" value="KAI0033835.1"/>
    <property type="molecule type" value="Genomic_DNA"/>
</dbReference>
<dbReference type="Proteomes" id="UP000814128">
    <property type="component" value="Unassembled WGS sequence"/>
</dbReference>
<name>A0ACB8QQ57_9AGAM</name>